<evidence type="ECO:0000259" key="14">
    <source>
        <dbReference type="SMART" id="SM01285"/>
    </source>
</evidence>
<evidence type="ECO:0000256" key="7">
    <source>
        <dbReference type="ARBA" id="ARBA00023163"/>
    </source>
</evidence>
<evidence type="ECO:0000259" key="16">
    <source>
        <dbReference type="SMART" id="SM01287"/>
    </source>
</evidence>
<feature type="domain" description="Histone chaperone RTT106/FACT complex subunit SPT16-like middle" evidence="16">
    <location>
        <begin position="819"/>
        <end position="909"/>
    </location>
</feature>
<dbReference type="InterPro" id="IPR013953">
    <property type="entry name" value="FACT_SPT16_M"/>
</dbReference>
<keyword evidence="4 12" id="KW-0227">DNA damage</keyword>
<dbReference type="SMART" id="SM01285">
    <property type="entry name" value="FACT-Spt16_Nlob"/>
    <property type="match status" value="1"/>
</dbReference>
<comment type="subunit">
    <text evidence="12">Component of the FACT complex.</text>
</comment>
<dbReference type="GO" id="GO:0006281">
    <property type="term" value="P:DNA repair"/>
    <property type="evidence" value="ECO:0007669"/>
    <property type="project" value="UniProtKB-UniRule"/>
</dbReference>
<proteinExistence type="inferred from homology"/>
<dbReference type="Gene3D" id="2.30.29.210">
    <property type="entry name" value="FACT complex subunit Spt16p/Cdc68p"/>
    <property type="match status" value="1"/>
</dbReference>
<dbReference type="HOGENOM" id="CLU_004627_1_0_1"/>
<protein>
    <recommendedName>
        <fullName evidence="12">FACT complex subunit</fullName>
    </recommendedName>
</protein>
<dbReference type="Pfam" id="PF24824">
    <property type="entry name" value="PH_SPT16"/>
    <property type="match status" value="1"/>
</dbReference>
<evidence type="ECO:0000256" key="6">
    <source>
        <dbReference type="ARBA" id="ARBA00023054"/>
    </source>
</evidence>
<evidence type="ECO:0000256" key="13">
    <source>
        <dbReference type="SAM" id="MobiDB-lite"/>
    </source>
</evidence>
<feature type="region of interest" description="Disordered" evidence="13">
    <location>
        <begin position="444"/>
        <end position="504"/>
    </location>
</feature>
<dbReference type="Pfam" id="PF00557">
    <property type="entry name" value="Peptidase_M24"/>
    <property type="match status" value="1"/>
</dbReference>
<name>A0A0D2CTJ1_9EURO</name>
<feature type="compositionally biased region" description="Acidic residues" evidence="13">
    <location>
        <begin position="941"/>
        <end position="955"/>
    </location>
</feature>
<organism evidence="17 18">
    <name type="scientific">Phialophora macrospora</name>
    <dbReference type="NCBI Taxonomy" id="1851006"/>
    <lineage>
        <taxon>Eukaryota</taxon>
        <taxon>Fungi</taxon>
        <taxon>Dikarya</taxon>
        <taxon>Ascomycota</taxon>
        <taxon>Pezizomycotina</taxon>
        <taxon>Eurotiomycetes</taxon>
        <taxon>Chaetothyriomycetidae</taxon>
        <taxon>Chaetothyriales</taxon>
        <taxon>Herpotrichiellaceae</taxon>
        <taxon>Phialophora</taxon>
    </lineage>
</organism>
<dbReference type="GO" id="GO:0034728">
    <property type="term" value="P:nucleosome organization"/>
    <property type="evidence" value="ECO:0007669"/>
    <property type="project" value="UniProtKB-ARBA"/>
</dbReference>
<dbReference type="Gene3D" id="3.40.350.10">
    <property type="entry name" value="Creatinase/prolidase N-terminal domain"/>
    <property type="match status" value="1"/>
</dbReference>
<dbReference type="InterPro" id="IPR036005">
    <property type="entry name" value="Creatinase/aminopeptidase-like"/>
</dbReference>
<sequence>MTDVQVDATAFFERLQSLYNAWKADKRSGSGNEAFGGADTIIVLTGKAADETVYVKNNAIHFWLLGYEFPATLLVFTTAVLYVVTTEKKAKHLANLKDGKIPVEILTVHVKQPETRTQAFQKCIDVIQAAGKKVGIIPKAEAHGPFVDEWVKMYGDISKNIEEVDVSGAFSTAFAVKDENELRAMRTAARAASGMISDYWVDEMSTVLDQEKKITHRQLCDRMSKKIDDTKFFSKVSKLPSDFDNQQLDWAYGPIVQSGGQYDLRMNAQPNDDNLHSGCIMAGVGFRYKTYCSMVARTYLIDPSKSQTSNYKLLLAAHDAALKAIKEGALPKDIYNAALGVIKARKPDLEKHFSKDVGAAIGIEVRDSKYVLNGKNSKPLKDGMTFSVTTSLVDLTNDKPQDKRGTNYSLVLCDTVRVTRNAEPVVFTKDANTDLDSIEFYFKDDEEETKPKQEKPKKSGASAIVTSNIKATRLRGANRQDNAKEEEEQRRREHQKELAQKKQREGLEKYAEAMGDMNGENEKKFKKFESYKRDGQLPPRAKDLVVCVDLKASTVILPIMGRPVPIHINAIKNVSKSDEGEYTHLRFNFLSPGQGVGRKDDQPFEDPQAHFVRSLTFRSKDQDRLSEVSAQITELRKSAVRREQEKKEMEDVVEQDKLIEIRNRRPVKLPDVYLRPAQDGKRIPGEVEIHQNGLRYQSPLRNEHVDVVFSNVKHLFFQPCVGELIVIIHVHLKNPIMVGKRKTKDVQFYREATDMAFDETGNRKRKHRYGDEEEFEQEQEERRRRAELDRLFKSFAEKISDQAREYNVTVDIPFRELSFNGVPNRSNVLMAPTTDALVQLTEPPFTVITLDEIEVAHLERIQFGLKNFDLVFVYKDFHRPPTHVNTIPVESLDRVKEWLDSVDIAYTEGPLNLNWSTIMKTVTTDPHQFFKDGGWSFLAAESDDEDQEESEEESAFEMSDSELAASESESDEESDFDDDASASDDEGEDESGLSDEGEDWDEMEKKAKKQDRAGGLEDEDKGARKRKR</sequence>
<keyword evidence="18" id="KW-1185">Reference proteome</keyword>
<dbReference type="GO" id="GO:0035101">
    <property type="term" value="C:FACT complex"/>
    <property type="evidence" value="ECO:0007669"/>
    <property type="project" value="UniProtKB-UniRule"/>
</dbReference>
<dbReference type="Gene3D" id="2.30.29.150">
    <property type="match status" value="1"/>
</dbReference>
<dbReference type="Pfam" id="PF08644">
    <property type="entry name" value="SPT16"/>
    <property type="match status" value="1"/>
</dbReference>
<keyword evidence="9 12" id="KW-0539">Nucleus</keyword>
<feature type="region of interest" description="Disordered" evidence="13">
    <location>
        <begin position="941"/>
        <end position="1028"/>
    </location>
</feature>
<comment type="similarity">
    <text evidence="1 12">Belongs to the peptidase M24 family. SPT16 subfamily.</text>
</comment>
<comment type="function">
    <text evidence="10 12">Component of the FACT complex, a general chromatin factor that acts to reorganize nucleosomes. The FACT complex is involved in multiple processes that require DNA as a template such as mRNA elongation, DNA replication and DNA repair. During transcription elongation the FACT complex acts as a histone chaperone that both destabilizes and restores nucleosomal structure. It facilitates the passage of RNA polymerase II and transcription by promoting the dissociation of one histone H2A-H2B dimer from the nucleosome, then subsequently promotes the reestablishment of the nucleosome following the passage of RNA polymerase II.</text>
</comment>
<feature type="domain" description="FACT complex subunit SPT16 N-terminal lobe" evidence="14">
    <location>
        <begin position="6"/>
        <end position="170"/>
    </location>
</feature>
<keyword evidence="8 12" id="KW-0234">DNA repair</keyword>
<dbReference type="InterPro" id="IPR011993">
    <property type="entry name" value="PH-like_dom_sf"/>
</dbReference>
<evidence type="ECO:0000256" key="3">
    <source>
        <dbReference type="ARBA" id="ARBA00022705"/>
    </source>
</evidence>
<evidence type="ECO:0000256" key="1">
    <source>
        <dbReference type="ARBA" id="ARBA00010779"/>
    </source>
</evidence>
<dbReference type="Proteomes" id="UP000054266">
    <property type="component" value="Unassembled WGS sequence"/>
</dbReference>
<dbReference type="SMART" id="SM01287">
    <property type="entry name" value="Rtt106"/>
    <property type="match status" value="1"/>
</dbReference>
<dbReference type="SUPFAM" id="SSF55920">
    <property type="entry name" value="Creatinase/aminopeptidase"/>
    <property type="match status" value="1"/>
</dbReference>
<dbReference type="InterPro" id="IPR013719">
    <property type="entry name" value="RTT106/SPT16-like_middle_dom"/>
</dbReference>
<evidence type="ECO:0000313" key="17">
    <source>
        <dbReference type="EMBL" id="KIW68481.1"/>
    </source>
</evidence>
<dbReference type="GO" id="GO:0031491">
    <property type="term" value="F:nucleosome binding"/>
    <property type="evidence" value="ECO:0007669"/>
    <property type="project" value="TreeGrafter"/>
</dbReference>
<comment type="subcellular location">
    <subcellularLocation>
        <location evidence="12">Nucleus</location>
    </subcellularLocation>
    <subcellularLocation>
        <location evidence="12">Chromosome</location>
    </subcellularLocation>
</comment>
<accession>A0A0D2CTJ1</accession>
<keyword evidence="5 12" id="KW-0805">Transcription regulation</keyword>
<dbReference type="InterPro" id="IPR056595">
    <property type="entry name" value="Fact-SPT16_PH"/>
</dbReference>
<dbReference type="Pfam" id="PF21091">
    <property type="entry name" value="SPT16_C"/>
    <property type="match status" value="1"/>
</dbReference>
<evidence type="ECO:0000256" key="5">
    <source>
        <dbReference type="ARBA" id="ARBA00023015"/>
    </source>
</evidence>
<dbReference type="FunFam" id="2.30.29.210:FF:000001">
    <property type="entry name" value="FACT complex subunit spt16"/>
    <property type="match status" value="1"/>
</dbReference>
<dbReference type="PANTHER" id="PTHR13980:SF15">
    <property type="entry name" value="FACT COMPLEX SUBUNIT SPT16"/>
    <property type="match status" value="1"/>
</dbReference>
<dbReference type="InterPro" id="IPR029148">
    <property type="entry name" value="FACT-SPT16_Nlobe"/>
</dbReference>
<dbReference type="FunFam" id="2.30.29.30:FF:000017">
    <property type="entry name" value="FACT complex subunit SPT16"/>
    <property type="match status" value="1"/>
</dbReference>
<dbReference type="GO" id="GO:0010468">
    <property type="term" value="P:regulation of gene expression"/>
    <property type="evidence" value="ECO:0007669"/>
    <property type="project" value="UniProtKB-ARBA"/>
</dbReference>
<dbReference type="AlphaFoldDB" id="A0A0D2CTJ1"/>
<dbReference type="STRING" id="5601.A0A0D2CTJ1"/>
<dbReference type="Pfam" id="PF14826">
    <property type="entry name" value="FACT-Spt16_Nlob"/>
    <property type="match status" value="1"/>
</dbReference>
<dbReference type="InterPro" id="IPR048969">
    <property type="entry name" value="FACT_SPT16_C"/>
</dbReference>
<dbReference type="EMBL" id="KN846958">
    <property type="protein sequence ID" value="KIW68481.1"/>
    <property type="molecule type" value="Genomic_DNA"/>
</dbReference>
<evidence type="ECO:0000256" key="8">
    <source>
        <dbReference type="ARBA" id="ARBA00023204"/>
    </source>
</evidence>
<gene>
    <name evidence="17" type="ORF">PV04_04423</name>
</gene>
<evidence type="ECO:0000259" key="15">
    <source>
        <dbReference type="SMART" id="SM01286"/>
    </source>
</evidence>
<dbReference type="GO" id="GO:0006260">
    <property type="term" value="P:DNA replication"/>
    <property type="evidence" value="ECO:0007669"/>
    <property type="project" value="UniProtKB-KW"/>
</dbReference>
<dbReference type="Pfam" id="PF08512">
    <property type="entry name" value="Rttp106-like_middle"/>
    <property type="match status" value="1"/>
</dbReference>
<dbReference type="FunFam" id="3.40.350.10:FF:000006">
    <property type="entry name" value="FACT complex subunit SPT16"/>
    <property type="match status" value="1"/>
</dbReference>
<dbReference type="Gene3D" id="2.30.29.30">
    <property type="entry name" value="Pleckstrin-homology domain (PH domain)/Phosphotyrosine-binding domain (PTB)"/>
    <property type="match status" value="1"/>
</dbReference>
<evidence type="ECO:0000256" key="12">
    <source>
        <dbReference type="RuleBase" id="RU367052"/>
    </source>
</evidence>
<evidence type="ECO:0000256" key="11">
    <source>
        <dbReference type="ARBA" id="ARBA00065209"/>
    </source>
</evidence>
<comment type="subunit">
    <text evidence="11">Forms a stable heterodimer with POB3. The SPT16-POB3 dimer weakly associates with multiple molecules of NHP6 to form the FACT complex.</text>
</comment>
<dbReference type="InterPro" id="IPR040258">
    <property type="entry name" value="Spt16"/>
</dbReference>
<keyword evidence="2 12" id="KW-0158">Chromosome</keyword>
<feature type="compositionally biased region" description="Low complexity" evidence="13">
    <location>
        <begin position="956"/>
        <end position="967"/>
    </location>
</feature>
<feature type="compositionally biased region" description="Acidic residues" evidence="13">
    <location>
        <begin position="968"/>
        <end position="1002"/>
    </location>
</feature>
<feature type="compositionally biased region" description="Basic and acidic residues" evidence="13">
    <location>
        <begin position="481"/>
        <end position="504"/>
    </location>
</feature>
<reference evidence="17 18" key="1">
    <citation type="submission" date="2015-01" db="EMBL/GenBank/DDBJ databases">
        <title>The Genome Sequence of Capronia semiimmersa CBS27337.</title>
        <authorList>
            <consortium name="The Broad Institute Genomics Platform"/>
            <person name="Cuomo C."/>
            <person name="de Hoog S."/>
            <person name="Gorbushina A."/>
            <person name="Stielow B."/>
            <person name="Teixiera M."/>
            <person name="Abouelleil A."/>
            <person name="Chapman S.B."/>
            <person name="Priest M."/>
            <person name="Young S.K."/>
            <person name="Wortman J."/>
            <person name="Nusbaum C."/>
            <person name="Birren B."/>
        </authorList>
    </citation>
    <scope>NUCLEOTIDE SEQUENCE [LARGE SCALE GENOMIC DNA]</scope>
    <source>
        <strain evidence="17 18">CBS 27337</strain>
    </source>
</reference>
<dbReference type="PANTHER" id="PTHR13980">
    <property type="entry name" value="CDC68 RELATED"/>
    <property type="match status" value="1"/>
</dbReference>
<feature type="region of interest" description="Disordered" evidence="13">
    <location>
        <begin position="761"/>
        <end position="780"/>
    </location>
</feature>
<dbReference type="FunFam" id="2.30.29.150:FF:000002">
    <property type="entry name" value="FACT complex subunit SPT16"/>
    <property type="match status" value="1"/>
</dbReference>
<feature type="domain" description="FACT complex subunit SPT16 middle" evidence="15">
    <location>
        <begin position="546"/>
        <end position="696"/>
    </location>
</feature>
<dbReference type="SMART" id="SM01286">
    <property type="entry name" value="SPT16"/>
    <property type="match status" value="1"/>
</dbReference>
<keyword evidence="7 12" id="KW-0804">Transcription</keyword>
<evidence type="ECO:0000256" key="4">
    <source>
        <dbReference type="ARBA" id="ARBA00022763"/>
    </source>
</evidence>
<evidence type="ECO:0000256" key="10">
    <source>
        <dbReference type="ARBA" id="ARBA00025370"/>
    </source>
</evidence>
<dbReference type="InterPro" id="IPR000994">
    <property type="entry name" value="Pept_M24"/>
</dbReference>
<keyword evidence="6" id="KW-0175">Coiled coil</keyword>
<evidence type="ECO:0000313" key="18">
    <source>
        <dbReference type="Proteomes" id="UP000054266"/>
    </source>
</evidence>
<evidence type="ECO:0000256" key="9">
    <source>
        <dbReference type="ARBA" id="ARBA00023242"/>
    </source>
</evidence>
<keyword evidence="3 12" id="KW-0235">DNA replication</keyword>
<dbReference type="GO" id="GO:0006368">
    <property type="term" value="P:transcription elongation by RNA polymerase II"/>
    <property type="evidence" value="ECO:0007669"/>
    <property type="project" value="TreeGrafter"/>
</dbReference>
<dbReference type="Gene3D" id="3.90.230.10">
    <property type="entry name" value="Creatinase/methionine aminopeptidase superfamily"/>
    <property type="match status" value="1"/>
</dbReference>
<dbReference type="FunFam" id="3.90.230.10:FF:000005">
    <property type="entry name" value="FACT complex subunit spt16"/>
    <property type="match status" value="1"/>
</dbReference>
<dbReference type="InterPro" id="IPR029149">
    <property type="entry name" value="Creatin/AminoP/Spt16_N"/>
</dbReference>
<evidence type="ECO:0000256" key="2">
    <source>
        <dbReference type="ARBA" id="ARBA00022454"/>
    </source>
</evidence>